<accession>A0A9P6NW74</accession>
<dbReference type="Proteomes" id="UP000886653">
    <property type="component" value="Unassembled WGS sequence"/>
</dbReference>
<keyword evidence="5" id="KW-1133">Transmembrane helix</keyword>
<dbReference type="InterPro" id="IPR050324">
    <property type="entry name" value="CDP-alcohol_PTase-I"/>
</dbReference>
<proteinExistence type="inferred from homology"/>
<dbReference type="InterPro" id="IPR000462">
    <property type="entry name" value="CDP-OH_P_trans"/>
</dbReference>
<feature type="region of interest" description="Disordered" evidence="11">
    <location>
        <begin position="1"/>
        <end position="39"/>
    </location>
</feature>
<dbReference type="PANTHER" id="PTHR14269:SF61">
    <property type="entry name" value="CDP-DIACYLGLYCEROL--SERINE O-PHOSPHATIDYLTRANSFERASE"/>
    <property type="match status" value="1"/>
</dbReference>
<evidence type="ECO:0000256" key="4">
    <source>
        <dbReference type="ARBA" id="ARBA00022692"/>
    </source>
</evidence>
<comment type="subcellular location">
    <subcellularLocation>
        <location evidence="1">Membrane</location>
        <topology evidence="1">Multi-pass membrane protein</topology>
    </subcellularLocation>
</comment>
<dbReference type="Gene3D" id="1.20.120.1760">
    <property type="match status" value="1"/>
</dbReference>
<evidence type="ECO:0000256" key="6">
    <source>
        <dbReference type="ARBA" id="ARBA00023098"/>
    </source>
</evidence>
<dbReference type="GO" id="GO:0016020">
    <property type="term" value="C:membrane"/>
    <property type="evidence" value="ECO:0007669"/>
    <property type="project" value="UniProtKB-SubCell"/>
</dbReference>
<evidence type="ECO:0000256" key="5">
    <source>
        <dbReference type="ARBA" id="ARBA00022989"/>
    </source>
</evidence>
<evidence type="ECO:0000256" key="8">
    <source>
        <dbReference type="ARBA" id="ARBA00023209"/>
    </source>
</evidence>
<comment type="similarity">
    <text evidence="10">Belongs to the CDP-alcohol phosphatidyltransferase class-I family.</text>
</comment>
<dbReference type="InterPro" id="IPR043130">
    <property type="entry name" value="CDP-OH_PTrfase_TM_dom"/>
</dbReference>
<keyword evidence="13" id="KW-1185">Reference proteome</keyword>
<keyword evidence="8" id="KW-0594">Phospholipid biosynthesis</keyword>
<evidence type="ECO:0000256" key="10">
    <source>
        <dbReference type="RuleBase" id="RU003750"/>
    </source>
</evidence>
<name>A0A9P6NW74_9BASI</name>
<dbReference type="AlphaFoldDB" id="A0A9P6NW74"/>
<organism evidence="12 13">
    <name type="scientific">Cronartium quercuum f. sp. fusiforme G11</name>
    <dbReference type="NCBI Taxonomy" id="708437"/>
    <lineage>
        <taxon>Eukaryota</taxon>
        <taxon>Fungi</taxon>
        <taxon>Dikarya</taxon>
        <taxon>Basidiomycota</taxon>
        <taxon>Pucciniomycotina</taxon>
        <taxon>Pucciniomycetes</taxon>
        <taxon>Pucciniales</taxon>
        <taxon>Coleosporiaceae</taxon>
        <taxon>Cronartium</taxon>
    </lineage>
</organism>
<dbReference type="OrthoDB" id="448573at2759"/>
<feature type="compositionally biased region" description="Polar residues" evidence="11">
    <location>
        <begin position="19"/>
        <end position="38"/>
    </location>
</feature>
<keyword evidence="4" id="KW-0812">Transmembrane</keyword>
<evidence type="ECO:0000256" key="2">
    <source>
        <dbReference type="ARBA" id="ARBA00022516"/>
    </source>
</evidence>
<evidence type="ECO:0000256" key="9">
    <source>
        <dbReference type="ARBA" id="ARBA00023264"/>
    </source>
</evidence>
<evidence type="ECO:0000256" key="3">
    <source>
        <dbReference type="ARBA" id="ARBA00022679"/>
    </source>
</evidence>
<keyword evidence="2" id="KW-0444">Lipid biosynthesis</keyword>
<dbReference type="EMBL" id="MU167218">
    <property type="protein sequence ID" value="KAG0150560.1"/>
    <property type="molecule type" value="Genomic_DNA"/>
</dbReference>
<evidence type="ECO:0008006" key="14">
    <source>
        <dbReference type="Google" id="ProtNLM"/>
    </source>
</evidence>
<evidence type="ECO:0000313" key="13">
    <source>
        <dbReference type="Proteomes" id="UP000886653"/>
    </source>
</evidence>
<evidence type="ECO:0000256" key="7">
    <source>
        <dbReference type="ARBA" id="ARBA00023136"/>
    </source>
</evidence>
<dbReference type="GO" id="GO:0008654">
    <property type="term" value="P:phospholipid biosynthetic process"/>
    <property type="evidence" value="ECO:0007669"/>
    <property type="project" value="UniProtKB-KW"/>
</dbReference>
<dbReference type="Pfam" id="PF01066">
    <property type="entry name" value="CDP-OH_P_transf"/>
    <property type="match status" value="1"/>
</dbReference>
<protein>
    <recommendedName>
        <fullName evidence="14">CDP-diacylglycerol--serine O-phosphatidyltransferase</fullName>
    </recommendedName>
</protein>
<evidence type="ECO:0000313" key="12">
    <source>
        <dbReference type="EMBL" id="KAG0150560.1"/>
    </source>
</evidence>
<keyword evidence="9" id="KW-1208">Phospholipid metabolism</keyword>
<feature type="region of interest" description="Disordered" evidence="11">
    <location>
        <begin position="51"/>
        <end position="81"/>
    </location>
</feature>
<sequence>MPGTHPEMTLPASAPGETSALSAKTTQNDPTEFSNTVNPVIMANARRESITMKGGLQTKSRNDSESTQAGAARTEEKDIGTSALRSQNAGEDLDSLALKQFVNDDRHFSLVRNFRVADVITIMNGVCGALSIFSSCQFLVSLELHYLHRACLFPILSLGFDFLDGKVARFRRESSILGQELDSLADLISFGVAPSIVGYCIGLRHPLDIGILTFFICAGLTRLARFNSTAAFKPPPSTTGRPSTPASFEGLPIPTTLGLIAGMYECIRRDRIALPRDPHVLHQLLRLDLVGVKTRHLEKLLQIEANGNELYGGLVELLESRFGLKVHWLSIIFGTWALFMLSKTLKVPKI</sequence>
<keyword evidence="6" id="KW-0443">Lipid metabolism</keyword>
<comment type="caution">
    <text evidence="12">The sequence shown here is derived from an EMBL/GenBank/DDBJ whole genome shotgun (WGS) entry which is preliminary data.</text>
</comment>
<dbReference type="InterPro" id="IPR048254">
    <property type="entry name" value="CDP_ALCOHOL_P_TRANSF_CS"/>
</dbReference>
<dbReference type="PANTHER" id="PTHR14269">
    <property type="entry name" value="CDP-DIACYLGLYCEROL--GLYCEROL-3-PHOSPHATE 3-PHOSPHATIDYLTRANSFERASE-RELATED"/>
    <property type="match status" value="1"/>
</dbReference>
<dbReference type="PROSITE" id="PS00379">
    <property type="entry name" value="CDP_ALCOHOL_P_TRANSF"/>
    <property type="match status" value="1"/>
</dbReference>
<evidence type="ECO:0000256" key="1">
    <source>
        <dbReference type="ARBA" id="ARBA00004141"/>
    </source>
</evidence>
<dbReference type="GO" id="GO:0016780">
    <property type="term" value="F:phosphotransferase activity, for other substituted phosphate groups"/>
    <property type="evidence" value="ECO:0007669"/>
    <property type="project" value="InterPro"/>
</dbReference>
<reference evidence="12" key="1">
    <citation type="submission" date="2013-11" db="EMBL/GenBank/DDBJ databases">
        <title>Genome sequence of the fusiform rust pathogen reveals effectors for host alternation and coevolution with pine.</title>
        <authorList>
            <consortium name="DOE Joint Genome Institute"/>
            <person name="Smith K."/>
            <person name="Pendleton A."/>
            <person name="Kubisiak T."/>
            <person name="Anderson C."/>
            <person name="Salamov A."/>
            <person name="Aerts A."/>
            <person name="Riley R."/>
            <person name="Clum A."/>
            <person name="Lindquist E."/>
            <person name="Ence D."/>
            <person name="Campbell M."/>
            <person name="Kronenberg Z."/>
            <person name="Feau N."/>
            <person name="Dhillon B."/>
            <person name="Hamelin R."/>
            <person name="Burleigh J."/>
            <person name="Smith J."/>
            <person name="Yandell M."/>
            <person name="Nelson C."/>
            <person name="Grigoriev I."/>
            <person name="Davis J."/>
        </authorList>
    </citation>
    <scope>NUCLEOTIDE SEQUENCE</scope>
    <source>
        <strain evidence="12">G11</strain>
    </source>
</reference>
<evidence type="ECO:0000256" key="11">
    <source>
        <dbReference type="SAM" id="MobiDB-lite"/>
    </source>
</evidence>
<gene>
    <name evidence="12" type="ORF">CROQUDRAFT_668462</name>
</gene>
<keyword evidence="7" id="KW-0472">Membrane</keyword>
<keyword evidence="3 10" id="KW-0808">Transferase</keyword>